<dbReference type="GO" id="GO:0050568">
    <property type="term" value="F:protein-glutamine glutaminase activity"/>
    <property type="evidence" value="ECO:0007669"/>
    <property type="project" value="UniProtKB-UniRule"/>
</dbReference>
<dbReference type="EMBL" id="JACIEV010000012">
    <property type="protein sequence ID" value="MBB4155457.1"/>
    <property type="molecule type" value="Genomic_DNA"/>
</dbReference>
<keyword evidence="5" id="KW-1185">Reference proteome</keyword>
<dbReference type="Proteomes" id="UP000529795">
    <property type="component" value="Unassembled WGS sequence"/>
</dbReference>
<comment type="catalytic activity">
    <reaction evidence="3">
        <text>L-glutaminyl-[protein] + H2O = L-glutamyl-[protein] + NH4(+)</text>
        <dbReference type="Rhea" id="RHEA:16441"/>
        <dbReference type="Rhea" id="RHEA-COMP:10207"/>
        <dbReference type="Rhea" id="RHEA-COMP:10208"/>
        <dbReference type="ChEBI" id="CHEBI:15377"/>
        <dbReference type="ChEBI" id="CHEBI:28938"/>
        <dbReference type="ChEBI" id="CHEBI:29973"/>
        <dbReference type="ChEBI" id="CHEBI:30011"/>
        <dbReference type="EC" id="3.5.1.44"/>
    </reaction>
</comment>
<dbReference type="InterPro" id="IPR011324">
    <property type="entry name" value="Cytotoxic_necrot_fac-like_cat"/>
</dbReference>
<dbReference type="Gene3D" id="3.30.1330.200">
    <property type="match status" value="1"/>
</dbReference>
<sequence length="182" mass="19228">MLTLAIAPPSLRHTLMQGEHEVSGQDGLVLSTILGSCIACCLHDRSSAIGGMNHFLLPAPPNGLPGRSDDAERYGLFAMEVLVNAMLKRGATRSTMRAHLYGGANLHVGMRAIGSENAGFARAFLAADGIALAHEDTGGGDARRIEFQPATGRVRCRAVVGRLREEPVRAALPADSGDVELF</sequence>
<comment type="function">
    <text evidence="3">Probably deamidates glutamine residues to glutamate on methyl-accepting chemotaxis receptors (MCPs), playing an important role in chemotaxis.</text>
</comment>
<dbReference type="PANTHER" id="PTHR35147">
    <property type="entry name" value="CHEMORECEPTOR GLUTAMINE DEAMIDASE CHED-RELATED"/>
    <property type="match status" value="1"/>
</dbReference>
<comment type="caution">
    <text evidence="4">The sequence shown here is derived from an EMBL/GenBank/DDBJ whole genome shotgun (WGS) entry which is preliminary data.</text>
</comment>
<dbReference type="EC" id="3.5.1.44" evidence="3"/>
<dbReference type="SUPFAM" id="SSF64438">
    <property type="entry name" value="CNF1/YfiH-like putative cysteine hydrolases"/>
    <property type="match status" value="1"/>
</dbReference>
<dbReference type="AlphaFoldDB" id="A0A840FID6"/>
<protein>
    <recommendedName>
        <fullName evidence="3">Probable chemoreceptor glutamine deamidase CheD</fullName>
        <ecNumber evidence="3">3.5.1.44</ecNumber>
    </recommendedName>
</protein>
<reference evidence="4 5" key="1">
    <citation type="submission" date="2020-08" db="EMBL/GenBank/DDBJ databases">
        <title>Genomic Encyclopedia of Type Strains, Phase IV (KMG-IV): sequencing the most valuable type-strain genomes for metagenomic binning, comparative biology and taxonomic classification.</title>
        <authorList>
            <person name="Goeker M."/>
        </authorList>
    </citation>
    <scope>NUCLEOTIDE SEQUENCE [LARGE SCALE GENOMIC DNA]</scope>
    <source>
        <strain evidence="4 5">YC6723</strain>
    </source>
</reference>
<dbReference type="GO" id="GO:0006935">
    <property type="term" value="P:chemotaxis"/>
    <property type="evidence" value="ECO:0007669"/>
    <property type="project" value="UniProtKB-UniRule"/>
</dbReference>
<accession>A0A840FID6</accession>
<organism evidence="4 5">
    <name type="scientific">Sphingomonas jinjuensis</name>
    <dbReference type="NCBI Taxonomy" id="535907"/>
    <lineage>
        <taxon>Bacteria</taxon>
        <taxon>Pseudomonadati</taxon>
        <taxon>Pseudomonadota</taxon>
        <taxon>Alphaproteobacteria</taxon>
        <taxon>Sphingomonadales</taxon>
        <taxon>Sphingomonadaceae</taxon>
        <taxon>Sphingomonas</taxon>
    </lineage>
</organism>
<dbReference type="InterPro" id="IPR005659">
    <property type="entry name" value="Chemorcpt_Glu_NH3ase_CheD"/>
</dbReference>
<evidence type="ECO:0000256" key="1">
    <source>
        <dbReference type="ARBA" id="ARBA00022500"/>
    </source>
</evidence>
<proteinExistence type="inferred from homology"/>
<evidence type="ECO:0000256" key="3">
    <source>
        <dbReference type="HAMAP-Rule" id="MF_01440"/>
    </source>
</evidence>
<dbReference type="HAMAP" id="MF_01440">
    <property type="entry name" value="CheD"/>
    <property type="match status" value="1"/>
</dbReference>
<evidence type="ECO:0000313" key="4">
    <source>
        <dbReference type="EMBL" id="MBB4155457.1"/>
    </source>
</evidence>
<gene>
    <name evidence="3" type="primary">cheD</name>
    <name evidence="4" type="ORF">GGQ80_003380</name>
</gene>
<comment type="similarity">
    <text evidence="3">Belongs to the CheD family.</text>
</comment>
<evidence type="ECO:0000313" key="5">
    <source>
        <dbReference type="Proteomes" id="UP000529795"/>
    </source>
</evidence>
<dbReference type="PANTHER" id="PTHR35147:SF3">
    <property type="entry name" value="CHEMORECEPTOR GLUTAMINE DEAMIDASE CHED 1-RELATED"/>
    <property type="match status" value="1"/>
</dbReference>
<dbReference type="Pfam" id="PF03975">
    <property type="entry name" value="CheD"/>
    <property type="match status" value="1"/>
</dbReference>
<keyword evidence="1 3" id="KW-0145">Chemotaxis</keyword>
<evidence type="ECO:0000256" key="2">
    <source>
        <dbReference type="ARBA" id="ARBA00022801"/>
    </source>
</evidence>
<dbReference type="CDD" id="cd16352">
    <property type="entry name" value="CheD"/>
    <property type="match status" value="1"/>
</dbReference>
<dbReference type="RefSeq" id="WP_183986980.1">
    <property type="nucleotide sequence ID" value="NZ_JACIEV010000012.1"/>
</dbReference>
<keyword evidence="2 3" id="KW-0378">Hydrolase</keyword>
<dbReference type="InterPro" id="IPR038592">
    <property type="entry name" value="CheD-like_sf"/>
</dbReference>
<name>A0A840FID6_9SPHN</name>